<evidence type="ECO:0000313" key="1">
    <source>
        <dbReference type="EMBL" id="GKV19570.1"/>
    </source>
</evidence>
<gene>
    <name evidence="1" type="ORF">SLEP1_g29810</name>
</gene>
<dbReference type="AlphaFoldDB" id="A0AAV5K9A5"/>
<proteinExistence type="predicted"/>
<name>A0AAV5K9A5_9ROSI</name>
<comment type="caution">
    <text evidence="1">The sequence shown here is derived from an EMBL/GenBank/DDBJ whole genome shotgun (WGS) entry which is preliminary data.</text>
</comment>
<protein>
    <submittedName>
        <fullName evidence="1">Uncharacterized protein</fullName>
    </submittedName>
</protein>
<keyword evidence="2" id="KW-1185">Reference proteome</keyword>
<dbReference type="EMBL" id="BPVZ01000053">
    <property type="protein sequence ID" value="GKV19570.1"/>
    <property type="molecule type" value="Genomic_DNA"/>
</dbReference>
<reference evidence="1 2" key="1">
    <citation type="journal article" date="2021" name="Commun. Biol.">
        <title>The genome of Shorea leprosula (Dipterocarpaceae) highlights the ecological relevance of drought in aseasonal tropical rainforests.</title>
        <authorList>
            <person name="Ng K.K.S."/>
            <person name="Kobayashi M.J."/>
            <person name="Fawcett J.A."/>
            <person name="Hatakeyama M."/>
            <person name="Paape T."/>
            <person name="Ng C.H."/>
            <person name="Ang C.C."/>
            <person name="Tnah L.H."/>
            <person name="Lee C.T."/>
            <person name="Nishiyama T."/>
            <person name="Sese J."/>
            <person name="O'Brien M.J."/>
            <person name="Copetti D."/>
            <person name="Mohd Noor M.I."/>
            <person name="Ong R.C."/>
            <person name="Putra M."/>
            <person name="Sireger I.Z."/>
            <person name="Indrioko S."/>
            <person name="Kosugi Y."/>
            <person name="Izuno A."/>
            <person name="Isagi Y."/>
            <person name="Lee S.L."/>
            <person name="Shimizu K.K."/>
        </authorList>
    </citation>
    <scope>NUCLEOTIDE SEQUENCE [LARGE SCALE GENOMIC DNA]</scope>
    <source>
        <strain evidence="1">214</strain>
    </source>
</reference>
<accession>A0AAV5K9A5</accession>
<sequence length="73" mass="8416">MVTLCTATYFKKLEGQLGCMSAYRHMMTSSCIHHIMIHVEKLKTMARSNLFPLFHISKGREFTNFGLKKFSSV</sequence>
<dbReference type="Proteomes" id="UP001054252">
    <property type="component" value="Unassembled WGS sequence"/>
</dbReference>
<organism evidence="1 2">
    <name type="scientific">Rubroshorea leprosula</name>
    <dbReference type="NCBI Taxonomy" id="152421"/>
    <lineage>
        <taxon>Eukaryota</taxon>
        <taxon>Viridiplantae</taxon>
        <taxon>Streptophyta</taxon>
        <taxon>Embryophyta</taxon>
        <taxon>Tracheophyta</taxon>
        <taxon>Spermatophyta</taxon>
        <taxon>Magnoliopsida</taxon>
        <taxon>eudicotyledons</taxon>
        <taxon>Gunneridae</taxon>
        <taxon>Pentapetalae</taxon>
        <taxon>rosids</taxon>
        <taxon>malvids</taxon>
        <taxon>Malvales</taxon>
        <taxon>Dipterocarpaceae</taxon>
        <taxon>Rubroshorea</taxon>
    </lineage>
</organism>
<evidence type="ECO:0000313" key="2">
    <source>
        <dbReference type="Proteomes" id="UP001054252"/>
    </source>
</evidence>